<reference evidence="1 2" key="1">
    <citation type="journal article" date="2012" name="Science">
        <title>The Paleozoic origin of enzymatic lignin decomposition reconstructed from 31 fungal genomes.</title>
        <authorList>
            <person name="Floudas D."/>
            <person name="Binder M."/>
            <person name="Riley R."/>
            <person name="Barry K."/>
            <person name="Blanchette R.A."/>
            <person name="Henrissat B."/>
            <person name="Martinez A.T."/>
            <person name="Otillar R."/>
            <person name="Spatafora J.W."/>
            <person name="Yadav J.S."/>
            <person name="Aerts A."/>
            <person name="Benoit I."/>
            <person name="Boyd A."/>
            <person name="Carlson A."/>
            <person name="Copeland A."/>
            <person name="Coutinho P.M."/>
            <person name="de Vries R.P."/>
            <person name="Ferreira P."/>
            <person name="Findley K."/>
            <person name="Foster B."/>
            <person name="Gaskell J."/>
            <person name="Glotzer D."/>
            <person name="Gorecki P."/>
            <person name="Heitman J."/>
            <person name="Hesse C."/>
            <person name="Hori C."/>
            <person name="Igarashi K."/>
            <person name="Jurgens J.A."/>
            <person name="Kallen N."/>
            <person name="Kersten P."/>
            <person name="Kohler A."/>
            <person name="Kuees U."/>
            <person name="Kumar T.K.A."/>
            <person name="Kuo A."/>
            <person name="LaButti K."/>
            <person name="Larrondo L.F."/>
            <person name="Lindquist E."/>
            <person name="Ling A."/>
            <person name="Lombard V."/>
            <person name="Lucas S."/>
            <person name="Lundell T."/>
            <person name="Martin R."/>
            <person name="McLaughlin D.J."/>
            <person name="Morgenstern I."/>
            <person name="Morin E."/>
            <person name="Murat C."/>
            <person name="Nagy L.G."/>
            <person name="Nolan M."/>
            <person name="Ohm R.A."/>
            <person name="Patyshakuliyeva A."/>
            <person name="Rokas A."/>
            <person name="Ruiz-Duenas F.J."/>
            <person name="Sabat G."/>
            <person name="Salamov A."/>
            <person name="Samejima M."/>
            <person name="Schmutz J."/>
            <person name="Slot J.C."/>
            <person name="St John F."/>
            <person name="Stenlid J."/>
            <person name="Sun H."/>
            <person name="Sun S."/>
            <person name="Syed K."/>
            <person name="Tsang A."/>
            <person name="Wiebenga A."/>
            <person name="Young D."/>
            <person name="Pisabarro A."/>
            <person name="Eastwood D.C."/>
            <person name="Martin F."/>
            <person name="Cullen D."/>
            <person name="Grigoriev I.V."/>
            <person name="Hibbett D.S."/>
        </authorList>
    </citation>
    <scope>NUCLEOTIDE SEQUENCE [LARGE SCALE GENOMIC DNA]</scope>
    <source>
        <strain evidence="1 2">ATCC 11539</strain>
    </source>
</reference>
<evidence type="ECO:0000313" key="2">
    <source>
        <dbReference type="Proteomes" id="UP000030669"/>
    </source>
</evidence>
<evidence type="ECO:0000313" key="1">
    <source>
        <dbReference type="EMBL" id="EPQ56315.1"/>
    </source>
</evidence>
<dbReference type="GeneID" id="19303904"/>
<dbReference type="AlphaFoldDB" id="S7RP46"/>
<sequence>MTYTEAAFSVEQLLGFKVCIDFPNITQPPRLFFESIGRRGTLGITSGQTSGTFIKFETANSTTTGHCVLRFYALNRAGNDGPDASTPDLQGMLQPHTNCTFSVGSSPRATGYGYDEENSYSSPKVFHQPPGNDSRHCLEGPKAEDIDHFAMPYHCLSPVWSPLTHVSHPMQDSAANISPVQACMLPDPPMVLTGFPDEGHFATDPNMHSTNTDMSLSNSSSVFQHHAGHFTTMPNSATTSYFGAFGETEVQMGVDVRSGALGATIVIQ</sequence>
<dbReference type="Proteomes" id="UP000030669">
    <property type="component" value="Unassembled WGS sequence"/>
</dbReference>
<organism evidence="1 2">
    <name type="scientific">Gloeophyllum trabeum (strain ATCC 11539 / FP-39264 / Madison 617)</name>
    <name type="common">Brown rot fungus</name>
    <dbReference type="NCBI Taxonomy" id="670483"/>
    <lineage>
        <taxon>Eukaryota</taxon>
        <taxon>Fungi</taxon>
        <taxon>Dikarya</taxon>
        <taxon>Basidiomycota</taxon>
        <taxon>Agaricomycotina</taxon>
        <taxon>Agaricomycetes</taxon>
        <taxon>Gloeophyllales</taxon>
        <taxon>Gloeophyllaceae</taxon>
        <taxon>Gloeophyllum</taxon>
    </lineage>
</organism>
<accession>S7RP46</accession>
<protein>
    <submittedName>
        <fullName evidence="1">Uncharacterized protein</fullName>
    </submittedName>
</protein>
<dbReference type="KEGG" id="gtr:GLOTRDRAFT_138081"/>
<dbReference type="EMBL" id="KB469300">
    <property type="protein sequence ID" value="EPQ56315.1"/>
    <property type="molecule type" value="Genomic_DNA"/>
</dbReference>
<name>S7RP46_GLOTA</name>
<dbReference type="RefSeq" id="XP_007865070.1">
    <property type="nucleotide sequence ID" value="XM_007866879.1"/>
</dbReference>
<dbReference type="HOGENOM" id="CLU_1038484_0_0_1"/>
<proteinExistence type="predicted"/>
<keyword evidence="2" id="KW-1185">Reference proteome</keyword>
<gene>
    <name evidence="1" type="ORF">GLOTRDRAFT_138081</name>
</gene>